<evidence type="ECO:0000313" key="7">
    <source>
        <dbReference type="EMBL" id="MQL81094.1"/>
    </source>
</evidence>
<dbReference type="SMART" id="SM00353">
    <property type="entry name" value="HLH"/>
    <property type="match status" value="1"/>
</dbReference>
<evidence type="ECO:0000259" key="5">
    <source>
        <dbReference type="PROSITE" id="PS50888"/>
    </source>
</evidence>
<protein>
    <recommendedName>
        <fullName evidence="9">BHLH domain-containing protein</fullName>
    </recommendedName>
</protein>
<reference evidence="7" key="1">
    <citation type="submission" date="2017-07" db="EMBL/GenBank/DDBJ databases">
        <title>Taro Niue Genome Assembly and Annotation.</title>
        <authorList>
            <person name="Atibalentja N."/>
            <person name="Keating K."/>
            <person name="Fields C.J."/>
        </authorList>
    </citation>
    <scope>NUCLEOTIDE SEQUENCE</scope>
    <source>
        <strain evidence="7">Niue_2</strain>
        <tissue evidence="7">Leaf</tissue>
    </source>
</reference>
<dbReference type="AlphaFoldDB" id="A0A843UGH6"/>
<organism evidence="7 8">
    <name type="scientific">Colocasia esculenta</name>
    <name type="common">Wild taro</name>
    <name type="synonym">Arum esculentum</name>
    <dbReference type="NCBI Taxonomy" id="4460"/>
    <lineage>
        <taxon>Eukaryota</taxon>
        <taxon>Viridiplantae</taxon>
        <taxon>Streptophyta</taxon>
        <taxon>Embryophyta</taxon>
        <taxon>Tracheophyta</taxon>
        <taxon>Spermatophyta</taxon>
        <taxon>Magnoliopsida</taxon>
        <taxon>Liliopsida</taxon>
        <taxon>Araceae</taxon>
        <taxon>Aroideae</taxon>
        <taxon>Colocasieae</taxon>
        <taxon>Colocasia</taxon>
    </lineage>
</organism>
<accession>A0A843UGH6</accession>
<dbReference type="GO" id="GO:0046983">
    <property type="term" value="F:protein dimerization activity"/>
    <property type="evidence" value="ECO:0007669"/>
    <property type="project" value="InterPro"/>
</dbReference>
<dbReference type="PROSITE" id="PS51671">
    <property type="entry name" value="ACT"/>
    <property type="match status" value="1"/>
</dbReference>
<dbReference type="InterPro" id="IPR036638">
    <property type="entry name" value="HLH_DNA-bd_sf"/>
</dbReference>
<comment type="similarity">
    <text evidence="1">Belongs to the bHLH protein family.</text>
</comment>
<dbReference type="OrthoDB" id="71302at2759"/>
<feature type="domain" description="BHLH" evidence="5">
    <location>
        <begin position="28"/>
        <end position="77"/>
    </location>
</feature>
<evidence type="ECO:0000256" key="4">
    <source>
        <dbReference type="ARBA" id="ARBA00023163"/>
    </source>
</evidence>
<dbReference type="GO" id="GO:0003700">
    <property type="term" value="F:DNA-binding transcription factor activity"/>
    <property type="evidence" value="ECO:0007669"/>
    <property type="project" value="InterPro"/>
</dbReference>
<evidence type="ECO:0000256" key="1">
    <source>
        <dbReference type="ARBA" id="ARBA00005510"/>
    </source>
</evidence>
<dbReference type="InterPro" id="IPR011598">
    <property type="entry name" value="bHLH_dom"/>
</dbReference>
<dbReference type="InterPro" id="IPR002912">
    <property type="entry name" value="ACT_dom"/>
</dbReference>
<comment type="caution">
    <text evidence="7">The sequence shown here is derived from an EMBL/GenBank/DDBJ whole genome shotgun (WGS) entry which is preliminary data.</text>
</comment>
<dbReference type="Gene3D" id="4.10.280.10">
    <property type="entry name" value="Helix-loop-helix DNA-binding domain"/>
    <property type="match status" value="1"/>
</dbReference>
<dbReference type="Gene3D" id="3.30.70.260">
    <property type="match status" value="1"/>
</dbReference>
<dbReference type="PANTHER" id="PTHR45844">
    <property type="entry name" value="TRANSCRIPTION FACTOR BHLH30"/>
    <property type="match status" value="1"/>
</dbReference>
<dbReference type="GO" id="GO:0003677">
    <property type="term" value="F:DNA binding"/>
    <property type="evidence" value="ECO:0007669"/>
    <property type="project" value="UniProtKB-KW"/>
</dbReference>
<evidence type="ECO:0000259" key="6">
    <source>
        <dbReference type="PROSITE" id="PS51671"/>
    </source>
</evidence>
<proteinExistence type="inferred from homology"/>
<dbReference type="Pfam" id="PF00010">
    <property type="entry name" value="HLH"/>
    <property type="match status" value="1"/>
</dbReference>
<dbReference type="InterPro" id="IPR045865">
    <property type="entry name" value="ACT-like_dom_sf"/>
</dbReference>
<evidence type="ECO:0000313" key="8">
    <source>
        <dbReference type="Proteomes" id="UP000652761"/>
    </source>
</evidence>
<evidence type="ECO:0000256" key="2">
    <source>
        <dbReference type="ARBA" id="ARBA00023015"/>
    </source>
</evidence>
<sequence length="246" mass="25835">MMMRTYAGAGGSPGTPTSLMVAGAEEGRVCNSHSEAERKRRQRINDQLGRLRQLLPHTARMDKASLLTEVVRELRELRRRAADLVGPNYHDDAWGPAFPGEADEVILDWGEGSGISPDIVRDDGEGGGGGTMATASVCCQDRSGLFTDVSEALRSARIRVARAEMATIGGRTKAVLLVEALGTTSDVGGYGRRSALQAALRSAIEGPRGRVAAGVGGSAAAKRMRLAQRGGAAGAAAYYYEGGFIS</sequence>
<dbReference type="PROSITE" id="PS50888">
    <property type="entry name" value="BHLH"/>
    <property type="match status" value="1"/>
</dbReference>
<feature type="domain" description="ACT" evidence="6">
    <location>
        <begin position="134"/>
        <end position="220"/>
    </location>
</feature>
<dbReference type="EMBL" id="NMUH01000546">
    <property type="protein sequence ID" value="MQL81094.1"/>
    <property type="molecule type" value="Genomic_DNA"/>
</dbReference>
<keyword evidence="8" id="KW-1185">Reference proteome</keyword>
<name>A0A843UGH6_COLES</name>
<evidence type="ECO:0000256" key="3">
    <source>
        <dbReference type="ARBA" id="ARBA00023125"/>
    </source>
</evidence>
<dbReference type="SUPFAM" id="SSF55021">
    <property type="entry name" value="ACT-like"/>
    <property type="match status" value="1"/>
</dbReference>
<evidence type="ECO:0008006" key="9">
    <source>
        <dbReference type="Google" id="ProtNLM"/>
    </source>
</evidence>
<keyword evidence="3" id="KW-0238">DNA-binding</keyword>
<dbReference type="InterPro" id="IPR045847">
    <property type="entry name" value="AIG1-like"/>
</dbReference>
<dbReference type="PANTHER" id="PTHR45844:SF16">
    <property type="entry name" value="TRANSCRIPTION FACTOR BHLH30-LIKE"/>
    <property type="match status" value="1"/>
</dbReference>
<gene>
    <name evidence="7" type="ORF">Taro_013546</name>
</gene>
<keyword evidence="2" id="KW-0805">Transcription regulation</keyword>
<keyword evidence="4" id="KW-0804">Transcription</keyword>
<dbReference type="Proteomes" id="UP000652761">
    <property type="component" value="Unassembled WGS sequence"/>
</dbReference>
<dbReference type="SUPFAM" id="SSF47459">
    <property type="entry name" value="HLH, helix-loop-helix DNA-binding domain"/>
    <property type="match status" value="1"/>
</dbReference>